<reference evidence="7" key="1">
    <citation type="journal article" date="2015" name="PLoS Genet.">
        <title>Genome Sequence and Transcriptome Analyses of Chrysochromulina tobin: Metabolic Tools for Enhanced Algal Fitness in the Prominent Order Prymnesiales (Haptophyceae).</title>
        <authorList>
            <person name="Hovde B.T."/>
            <person name="Deodato C.R."/>
            <person name="Hunsperger H.M."/>
            <person name="Ryken S.A."/>
            <person name="Yost W."/>
            <person name="Jha R.K."/>
            <person name="Patterson J."/>
            <person name="Monnat R.J. Jr."/>
            <person name="Barlow S.B."/>
            <person name="Starkenburg S.R."/>
            <person name="Cattolico R.A."/>
        </authorList>
    </citation>
    <scope>NUCLEOTIDE SEQUENCE</scope>
    <source>
        <strain evidence="7">CCMP291</strain>
    </source>
</reference>
<keyword evidence="1" id="KW-0547">Nucleotide-binding</keyword>
<dbReference type="PROSITE" id="PS51715">
    <property type="entry name" value="G_GB1_RHD3"/>
    <property type="match status" value="1"/>
</dbReference>
<dbReference type="InterPro" id="IPR036543">
    <property type="entry name" value="Guanylate-bd_C_sf"/>
</dbReference>
<organism evidence="6 7">
    <name type="scientific">Chrysochromulina tobinii</name>
    <dbReference type="NCBI Taxonomy" id="1460289"/>
    <lineage>
        <taxon>Eukaryota</taxon>
        <taxon>Haptista</taxon>
        <taxon>Haptophyta</taxon>
        <taxon>Prymnesiophyceae</taxon>
        <taxon>Prymnesiales</taxon>
        <taxon>Chrysochromulinaceae</taxon>
        <taxon>Chrysochromulina</taxon>
    </lineage>
</organism>
<keyword evidence="3" id="KW-0342">GTP-binding</keyword>
<protein>
    <submittedName>
        <fullName evidence="6">Guanylate-binding n-terminal domain containing protein</fullName>
    </submittedName>
</protein>
<feature type="domain" description="GB1/RHD3-type G" evidence="5">
    <location>
        <begin position="31"/>
        <end position="284"/>
    </location>
</feature>
<keyword evidence="7" id="KW-1185">Reference proteome</keyword>
<evidence type="ECO:0000313" key="7">
    <source>
        <dbReference type="Proteomes" id="UP000037460"/>
    </source>
</evidence>
<dbReference type="GO" id="GO:0003924">
    <property type="term" value="F:GTPase activity"/>
    <property type="evidence" value="ECO:0007669"/>
    <property type="project" value="InterPro"/>
</dbReference>
<dbReference type="Gene3D" id="1.20.1000.10">
    <property type="entry name" value="Guanylate-binding protein, C-terminal domain"/>
    <property type="match status" value="1"/>
</dbReference>
<dbReference type="SUPFAM" id="SSF48340">
    <property type="entry name" value="Interferon-induced guanylate-binding protein 1 (GBP1), C-terminal domain"/>
    <property type="match status" value="1"/>
</dbReference>
<dbReference type="InterPro" id="IPR015894">
    <property type="entry name" value="Guanylate-bd_N"/>
</dbReference>
<sequence>MAAPVPFIQVDPVSSLLVITDEARAYLNQVETTVGVVAVAGIYRTGKSFILNQLAGTTGTGFGVGNSVQAKTKGIWIWGEPLRLGPNDASGPGAPQELLLLDTEGLQSIDQTEGHDAKIFSLAILLASAFVYNSKEAINNAAIDQLSLVAQLTQRIVVRTEDGNDGGGADRLAPFFPKFTWLLRDFSLELVDVHGAAQSTDAYLEECLHPSKGTSAAIQEQNATREAIRSLFKERACIALPHPTLGTGLPPSALRELDKTPLSALNADFVSGVNLLKTRLFGGARSKTLGVGGPALTGRTLLQLAGMYCDAINEGALPNISNAFTAVIVAECNRALEEGARVYIEGVGAFAPADTDAPLDVDSLHWHEEHARLLESALRRFKSIAMGDGPAAAEAQAKLVALCAAERQKNEALLRMRSEVLCERLVTKLLDTFGQRAREA</sequence>
<dbReference type="OrthoDB" id="2135133at2759"/>
<dbReference type="Pfam" id="PF02263">
    <property type="entry name" value="GBP"/>
    <property type="match status" value="1"/>
</dbReference>
<proteinExistence type="inferred from homology"/>
<evidence type="ECO:0000256" key="2">
    <source>
        <dbReference type="ARBA" id="ARBA00022801"/>
    </source>
</evidence>
<dbReference type="Proteomes" id="UP000037460">
    <property type="component" value="Unassembled WGS sequence"/>
</dbReference>
<feature type="non-terminal residue" evidence="6">
    <location>
        <position position="440"/>
    </location>
</feature>
<dbReference type="InterPro" id="IPR027417">
    <property type="entry name" value="P-loop_NTPase"/>
</dbReference>
<dbReference type="InterPro" id="IPR003191">
    <property type="entry name" value="Guanylate-bd/ATL_C"/>
</dbReference>
<dbReference type="InterPro" id="IPR030386">
    <property type="entry name" value="G_GB1_RHD3_dom"/>
</dbReference>
<dbReference type="EMBL" id="JWZX01002060">
    <property type="protein sequence ID" value="KOO31233.1"/>
    <property type="molecule type" value="Genomic_DNA"/>
</dbReference>
<comment type="similarity">
    <text evidence="4">Belongs to the TRAFAC class dynamin-like GTPase superfamily. GB1/RHD3 GTPase family.</text>
</comment>
<evidence type="ECO:0000259" key="5">
    <source>
        <dbReference type="PROSITE" id="PS51715"/>
    </source>
</evidence>
<dbReference type="Pfam" id="PF02841">
    <property type="entry name" value="GBP_C"/>
    <property type="match status" value="1"/>
</dbReference>
<evidence type="ECO:0000313" key="6">
    <source>
        <dbReference type="EMBL" id="KOO31233.1"/>
    </source>
</evidence>
<accession>A0A0M0JYM6</accession>
<keyword evidence="2" id="KW-0378">Hydrolase</keyword>
<gene>
    <name evidence="6" type="ORF">Ctob_005469</name>
</gene>
<dbReference type="SUPFAM" id="SSF52540">
    <property type="entry name" value="P-loop containing nucleoside triphosphate hydrolases"/>
    <property type="match status" value="1"/>
</dbReference>
<comment type="caution">
    <text evidence="6">The sequence shown here is derived from an EMBL/GenBank/DDBJ whole genome shotgun (WGS) entry which is preliminary data.</text>
</comment>
<dbReference type="AlphaFoldDB" id="A0A0M0JYM6"/>
<evidence type="ECO:0000256" key="3">
    <source>
        <dbReference type="ARBA" id="ARBA00023134"/>
    </source>
</evidence>
<dbReference type="Gene3D" id="3.40.50.300">
    <property type="entry name" value="P-loop containing nucleotide triphosphate hydrolases"/>
    <property type="match status" value="1"/>
</dbReference>
<evidence type="ECO:0000256" key="1">
    <source>
        <dbReference type="ARBA" id="ARBA00022741"/>
    </source>
</evidence>
<name>A0A0M0JYM6_9EUKA</name>
<dbReference type="GO" id="GO:0005525">
    <property type="term" value="F:GTP binding"/>
    <property type="evidence" value="ECO:0007669"/>
    <property type="project" value="UniProtKB-KW"/>
</dbReference>
<evidence type="ECO:0000256" key="4">
    <source>
        <dbReference type="PROSITE-ProRule" id="PRU01052"/>
    </source>
</evidence>
<dbReference type="PANTHER" id="PTHR10751">
    <property type="entry name" value="GUANYLATE BINDING PROTEIN"/>
    <property type="match status" value="1"/>
</dbReference>